<evidence type="ECO:0000313" key="9">
    <source>
        <dbReference type="EMBL" id="OAF99320.1"/>
    </source>
</evidence>
<dbReference type="InterPro" id="IPR052337">
    <property type="entry name" value="SAT4-like"/>
</dbReference>
<dbReference type="EMBL" id="KV441562">
    <property type="protein sequence ID" value="OAF99320.1"/>
    <property type="molecule type" value="Genomic_DNA"/>
</dbReference>
<dbReference type="PANTHER" id="PTHR33048:SF152">
    <property type="entry name" value="INTEGRAL MEMBRANE PROTEIN"/>
    <property type="match status" value="1"/>
</dbReference>
<comment type="similarity">
    <text evidence="5">Belongs to the SAT4 family.</text>
</comment>
<keyword evidence="4 7" id="KW-0472">Membrane</keyword>
<evidence type="ECO:0000256" key="5">
    <source>
        <dbReference type="ARBA" id="ARBA00038359"/>
    </source>
</evidence>
<feature type="domain" description="Rhodopsin" evidence="8">
    <location>
        <begin position="27"/>
        <end position="269"/>
    </location>
</feature>
<reference evidence="9 10" key="1">
    <citation type="submission" date="2016-05" db="EMBL/GenBank/DDBJ databases">
        <title>Comparative analysis of secretome profiles of manganese(II)-oxidizing ascomycete fungi.</title>
        <authorList>
            <consortium name="DOE Joint Genome Institute"/>
            <person name="Zeiner C.A."/>
            <person name="Purvine S.O."/>
            <person name="Zink E.M."/>
            <person name="Wu S."/>
            <person name="Pasa-Tolic L."/>
            <person name="Chaput D.L."/>
            <person name="Haridas S."/>
            <person name="Grigoriev I.V."/>
            <person name="Santelli C.M."/>
            <person name="Hansel C.M."/>
        </authorList>
    </citation>
    <scope>NUCLEOTIDE SEQUENCE [LARGE SCALE GENOMIC DNA]</scope>
    <source>
        <strain evidence="9 10">AP3s5-JAC2a</strain>
    </source>
</reference>
<comment type="subcellular location">
    <subcellularLocation>
        <location evidence="1">Membrane</location>
        <topology evidence="1">Multi-pass membrane protein</topology>
    </subcellularLocation>
</comment>
<dbReference type="RefSeq" id="XP_018029686.1">
    <property type="nucleotide sequence ID" value="XM_018186026.1"/>
</dbReference>
<evidence type="ECO:0000256" key="1">
    <source>
        <dbReference type="ARBA" id="ARBA00004141"/>
    </source>
</evidence>
<feature type="transmembrane region" description="Helical" evidence="7">
    <location>
        <begin position="95"/>
        <end position="118"/>
    </location>
</feature>
<sequence>MAPVKDEHFLPEIWALFTLGSLWVVMRFAVRIRTFGLYGLGIDDGFAFIALFCWAVIIAGINCTYYTATNIDYKPDEVWALTPEQVKGAEWGSKFYIITLYAYIVMVFSLKAIVIILYQRLAFGSWQKKLLKFTIILCVCGSVATTLMLSLMCLPYSRRFRVQPLPDDKCTASPSFFVVLSCFNATTDAFLLAIPVPLLWTLRMPLHRRLLVFALLSSGIFVMAACITRVSLTVVPNITVRIIARWGARELSIALVAVNSASLRPMFRKSFWHRHKPILPRGHPRQKRNVYTFASAHRISQALKRGHYRDHDLNSTSVGQSTLQRFAQSQASTMFEGPEEIPARPQPSFQPHSSRRRRLFNSISSLGSNVISNVVRSRLVSRTVPSQGADPTDVGTESRKDAEKWAADLEKGKRANEMVRSVTANSPFPGFSHRNSGLGVLPSATTTMQSASPGKSP</sequence>
<evidence type="ECO:0000256" key="6">
    <source>
        <dbReference type="SAM" id="MobiDB-lite"/>
    </source>
</evidence>
<proteinExistence type="inferred from homology"/>
<feature type="transmembrane region" description="Helical" evidence="7">
    <location>
        <begin position="46"/>
        <end position="68"/>
    </location>
</feature>
<protein>
    <recommendedName>
        <fullName evidence="8">Rhodopsin domain-containing protein</fullName>
    </recommendedName>
</protein>
<keyword evidence="3 7" id="KW-1133">Transmembrane helix</keyword>
<dbReference type="InterPro" id="IPR049326">
    <property type="entry name" value="Rhodopsin_dom_fungi"/>
</dbReference>
<dbReference type="STRING" id="1460663.A0A177BWI8"/>
<gene>
    <name evidence="9" type="ORF">CC84DRAFT_393221</name>
</gene>
<feature type="region of interest" description="Disordered" evidence="6">
    <location>
        <begin position="336"/>
        <end position="355"/>
    </location>
</feature>
<name>A0A177BWI8_9PLEO</name>
<dbReference type="InParanoid" id="A0A177BWI8"/>
<evidence type="ECO:0000313" key="10">
    <source>
        <dbReference type="Proteomes" id="UP000077069"/>
    </source>
</evidence>
<feature type="transmembrane region" description="Helical" evidence="7">
    <location>
        <begin position="13"/>
        <end position="30"/>
    </location>
</feature>
<evidence type="ECO:0000256" key="3">
    <source>
        <dbReference type="ARBA" id="ARBA00022989"/>
    </source>
</evidence>
<keyword evidence="10" id="KW-1185">Reference proteome</keyword>
<evidence type="ECO:0000256" key="7">
    <source>
        <dbReference type="SAM" id="Phobius"/>
    </source>
</evidence>
<dbReference type="AlphaFoldDB" id="A0A177BWI8"/>
<dbReference type="GO" id="GO:0016020">
    <property type="term" value="C:membrane"/>
    <property type="evidence" value="ECO:0007669"/>
    <property type="project" value="UniProtKB-SubCell"/>
</dbReference>
<dbReference type="Pfam" id="PF20684">
    <property type="entry name" value="Fung_rhodopsin"/>
    <property type="match status" value="1"/>
</dbReference>
<accession>A0A177BWI8</accession>
<dbReference type="GeneID" id="28769512"/>
<feature type="compositionally biased region" description="Polar residues" evidence="6">
    <location>
        <begin position="443"/>
        <end position="457"/>
    </location>
</feature>
<evidence type="ECO:0000259" key="8">
    <source>
        <dbReference type="Pfam" id="PF20684"/>
    </source>
</evidence>
<feature type="region of interest" description="Disordered" evidence="6">
    <location>
        <begin position="382"/>
        <end position="457"/>
    </location>
</feature>
<evidence type="ECO:0000256" key="4">
    <source>
        <dbReference type="ARBA" id="ARBA00023136"/>
    </source>
</evidence>
<evidence type="ECO:0000256" key="2">
    <source>
        <dbReference type="ARBA" id="ARBA00022692"/>
    </source>
</evidence>
<keyword evidence="2 7" id="KW-0812">Transmembrane</keyword>
<organism evidence="9 10">
    <name type="scientific">Paraphaeosphaeria sporulosa</name>
    <dbReference type="NCBI Taxonomy" id="1460663"/>
    <lineage>
        <taxon>Eukaryota</taxon>
        <taxon>Fungi</taxon>
        <taxon>Dikarya</taxon>
        <taxon>Ascomycota</taxon>
        <taxon>Pezizomycotina</taxon>
        <taxon>Dothideomycetes</taxon>
        <taxon>Pleosporomycetidae</taxon>
        <taxon>Pleosporales</taxon>
        <taxon>Massarineae</taxon>
        <taxon>Didymosphaeriaceae</taxon>
        <taxon>Paraphaeosphaeria</taxon>
    </lineage>
</organism>
<feature type="transmembrane region" description="Helical" evidence="7">
    <location>
        <begin position="130"/>
        <end position="157"/>
    </location>
</feature>
<dbReference type="OrthoDB" id="4329349at2759"/>
<dbReference type="PANTHER" id="PTHR33048">
    <property type="entry name" value="PTH11-LIKE INTEGRAL MEMBRANE PROTEIN (AFU_ORTHOLOGUE AFUA_5G11245)"/>
    <property type="match status" value="1"/>
</dbReference>
<feature type="transmembrane region" description="Helical" evidence="7">
    <location>
        <begin position="210"/>
        <end position="231"/>
    </location>
</feature>
<dbReference type="Proteomes" id="UP000077069">
    <property type="component" value="Unassembled WGS sequence"/>
</dbReference>
<feature type="compositionally biased region" description="Basic and acidic residues" evidence="6">
    <location>
        <begin position="396"/>
        <end position="417"/>
    </location>
</feature>
<feature type="transmembrane region" description="Helical" evidence="7">
    <location>
        <begin position="177"/>
        <end position="198"/>
    </location>
</feature>